<dbReference type="CDD" id="cd01992">
    <property type="entry name" value="TilS_N"/>
    <property type="match status" value="1"/>
</dbReference>
<keyword evidence="1 6" id="KW-0436">Ligase</keyword>
<dbReference type="Gene3D" id="3.40.50.620">
    <property type="entry name" value="HUPs"/>
    <property type="match status" value="1"/>
</dbReference>
<sequence>MTDATSALTPSECDALFDLRFAGVGHVVLAVSGGADSVAMLVLAAEWRERRKEGPELSVATVAHALRPEADGEVAAVARLCAERGLPHARLAGAIPPGAGVEARARDTRYAALLAHASEVGADAIATAHTRDDQAETVLMRLGAGSGPAGLAAMRPRAERGWIAHLRPLLESPKARLVASLQERRIGWAEDAMNADPAYLRARLRGARDVLEREGLTAARLGALAARMARVEDALEAAVDAAAAEHFVREEDGARLGPGWAGLADEIRLRLLARAIAAAGDGPIRLDRLERLFARIAAEPRGAATLAGAKAAWDSRGVRTTPAPPRRG</sequence>
<dbReference type="InterPro" id="IPR012795">
    <property type="entry name" value="tRNA_Ile_lys_synt_N"/>
</dbReference>
<name>A0ABW4KAM7_9HYPH</name>
<dbReference type="PANTHER" id="PTHR43033">
    <property type="entry name" value="TRNA(ILE)-LYSIDINE SYNTHASE-RELATED"/>
    <property type="match status" value="1"/>
</dbReference>
<keyword evidence="6" id="KW-0963">Cytoplasm</keyword>
<dbReference type="Pfam" id="PF01171">
    <property type="entry name" value="ATP_bind_3"/>
    <property type="match status" value="1"/>
</dbReference>
<dbReference type="GO" id="GO:0032267">
    <property type="term" value="F:tRNA(Ile)-lysidine synthase activity"/>
    <property type="evidence" value="ECO:0007669"/>
    <property type="project" value="UniProtKB-EC"/>
</dbReference>
<feature type="binding site" evidence="6">
    <location>
        <begin position="32"/>
        <end position="37"/>
    </location>
    <ligand>
        <name>ATP</name>
        <dbReference type="ChEBI" id="CHEBI:30616"/>
    </ligand>
</feature>
<evidence type="ECO:0000256" key="4">
    <source>
        <dbReference type="ARBA" id="ARBA00022840"/>
    </source>
</evidence>
<comment type="subcellular location">
    <subcellularLocation>
        <location evidence="6">Cytoplasm</location>
    </subcellularLocation>
</comment>
<dbReference type="EC" id="6.3.4.19" evidence="6"/>
<reference evidence="9" key="1">
    <citation type="journal article" date="2019" name="Int. J. Syst. Evol. Microbiol.">
        <title>The Global Catalogue of Microorganisms (GCM) 10K type strain sequencing project: providing services to taxonomists for standard genome sequencing and annotation.</title>
        <authorList>
            <consortium name="The Broad Institute Genomics Platform"/>
            <consortium name="The Broad Institute Genome Sequencing Center for Infectious Disease"/>
            <person name="Wu L."/>
            <person name="Ma J."/>
        </authorList>
    </citation>
    <scope>NUCLEOTIDE SEQUENCE [LARGE SCALE GENOMIC DNA]</scope>
    <source>
        <strain evidence="9">KCTC 23707</strain>
    </source>
</reference>
<keyword evidence="2 6" id="KW-0819">tRNA processing</keyword>
<dbReference type="EMBL" id="JBHUER010000010">
    <property type="protein sequence ID" value="MFD1704433.1"/>
    <property type="molecule type" value="Genomic_DNA"/>
</dbReference>
<comment type="caution">
    <text evidence="8">The sequence shown here is derived from an EMBL/GenBank/DDBJ whole genome shotgun (WGS) entry which is preliminary data.</text>
</comment>
<evidence type="ECO:0000256" key="3">
    <source>
        <dbReference type="ARBA" id="ARBA00022741"/>
    </source>
</evidence>
<evidence type="ECO:0000256" key="2">
    <source>
        <dbReference type="ARBA" id="ARBA00022694"/>
    </source>
</evidence>
<evidence type="ECO:0000313" key="9">
    <source>
        <dbReference type="Proteomes" id="UP001597308"/>
    </source>
</evidence>
<keyword evidence="9" id="KW-1185">Reference proteome</keyword>
<dbReference type="InterPro" id="IPR012094">
    <property type="entry name" value="tRNA_Ile_lys_synt"/>
</dbReference>
<evidence type="ECO:0000256" key="1">
    <source>
        <dbReference type="ARBA" id="ARBA00022598"/>
    </source>
</evidence>
<dbReference type="InterPro" id="IPR011063">
    <property type="entry name" value="TilS/TtcA_N"/>
</dbReference>
<dbReference type="SUPFAM" id="SSF52402">
    <property type="entry name" value="Adenine nucleotide alpha hydrolases-like"/>
    <property type="match status" value="1"/>
</dbReference>
<comment type="function">
    <text evidence="6">Ligates lysine onto the cytidine present at position 34 of the AUA codon-specific tRNA(Ile) that contains the anticodon CAU, in an ATP-dependent manner. Cytidine is converted to lysidine, thus changing the amino acid specificity of the tRNA from methionine to isoleucine.</text>
</comment>
<evidence type="ECO:0000256" key="6">
    <source>
        <dbReference type="HAMAP-Rule" id="MF_01161"/>
    </source>
</evidence>
<gene>
    <name evidence="6 8" type="primary">tilS</name>
    <name evidence="8" type="ORF">ACFSCV_15605</name>
</gene>
<dbReference type="InterPro" id="IPR014729">
    <property type="entry name" value="Rossmann-like_a/b/a_fold"/>
</dbReference>
<dbReference type="NCBIfam" id="TIGR02432">
    <property type="entry name" value="lysidine_TilS_N"/>
    <property type="match status" value="1"/>
</dbReference>
<dbReference type="RefSeq" id="WP_378800490.1">
    <property type="nucleotide sequence ID" value="NZ_JBHUER010000010.1"/>
</dbReference>
<protein>
    <recommendedName>
        <fullName evidence="6">tRNA(Ile)-lysidine synthase</fullName>
        <ecNumber evidence="6">6.3.4.19</ecNumber>
    </recommendedName>
    <alternativeName>
        <fullName evidence="6">tRNA(Ile)-2-lysyl-cytidine synthase</fullName>
    </alternativeName>
    <alternativeName>
        <fullName evidence="6">tRNA(Ile)-lysidine synthetase</fullName>
    </alternativeName>
</protein>
<keyword evidence="4 6" id="KW-0067">ATP-binding</keyword>
<dbReference type="PANTHER" id="PTHR43033:SF1">
    <property type="entry name" value="TRNA(ILE)-LYSIDINE SYNTHASE-RELATED"/>
    <property type="match status" value="1"/>
</dbReference>
<feature type="domain" description="tRNA(Ile)-lysidine/2-thiocytidine synthase N-terminal" evidence="7">
    <location>
        <begin position="27"/>
        <end position="205"/>
    </location>
</feature>
<evidence type="ECO:0000259" key="7">
    <source>
        <dbReference type="Pfam" id="PF01171"/>
    </source>
</evidence>
<comment type="catalytic activity">
    <reaction evidence="5 6">
        <text>cytidine(34) in tRNA(Ile2) + L-lysine + ATP = lysidine(34) in tRNA(Ile2) + AMP + diphosphate + H(+)</text>
        <dbReference type="Rhea" id="RHEA:43744"/>
        <dbReference type="Rhea" id="RHEA-COMP:10625"/>
        <dbReference type="Rhea" id="RHEA-COMP:10670"/>
        <dbReference type="ChEBI" id="CHEBI:15378"/>
        <dbReference type="ChEBI" id="CHEBI:30616"/>
        <dbReference type="ChEBI" id="CHEBI:32551"/>
        <dbReference type="ChEBI" id="CHEBI:33019"/>
        <dbReference type="ChEBI" id="CHEBI:82748"/>
        <dbReference type="ChEBI" id="CHEBI:83665"/>
        <dbReference type="ChEBI" id="CHEBI:456215"/>
        <dbReference type="EC" id="6.3.4.19"/>
    </reaction>
</comment>
<evidence type="ECO:0000313" key="8">
    <source>
        <dbReference type="EMBL" id="MFD1704433.1"/>
    </source>
</evidence>
<dbReference type="Proteomes" id="UP001597308">
    <property type="component" value="Unassembled WGS sequence"/>
</dbReference>
<keyword evidence="3 6" id="KW-0547">Nucleotide-binding</keyword>
<organism evidence="8 9">
    <name type="scientific">Methylopila henanensis</name>
    <dbReference type="NCBI Taxonomy" id="873516"/>
    <lineage>
        <taxon>Bacteria</taxon>
        <taxon>Pseudomonadati</taxon>
        <taxon>Pseudomonadota</taxon>
        <taxon>Alphaproteobacteria</taxon>
        <taxon>Hyphomicrobiales</taxon>
        <taxon>Methylopilaceae</taxon>
        <taxon>Methylopila</taxon>
    </lineage>
</organism>
<dbReference type="HAMAP" id="MF_01161">
    <property type="entry name" value="tRNA_Ile_lys_synt"/>
    <property type="match status" value="1"/>
</dbReference>
<accession>A0ABW4KAM7</accession>
<evidence type="ECO:0000256" key="5">
    <source>
        <dbReference type="ARBA" id="ARBA00048539"/>
    </source>
</evidence>
<proteinExistence type="inferred from homology"/>
<comment type="domain">
    <text evidence="6">The N-terminal region contains the highly conserved SGGXDS motif, predicted to be a P-loop motif involved in ATP binding.</text>
</comment>
<comment type="similarity">
    <text evidence="6">Belongs to the tRNA(Ile)-lysidine synthase family.</text>
</comment>